<feature type="domain" description="Helicase ATP-binding" evidence="15">
    <location>
        <begin position="257"/>
        <end position="447"/>
    </location>
</feature>
<keyword evidence="8 13" id="KW-0347">Helicase</keyword>
<evidence type="ECO:0000256" key="3">
    <source>
        <dbReference type="ARBA" id="ARBA00012552"/>
    </source>
</evidence>
<proteinExistence type="inferred from homology"/>
<evidence type="ECO:0000256" key="10">
    <source>
        <dbReference type="ARBA" id="ARBA00023242"/>
    </source>
</evidence>
<evidence type="ECO:0000256" key="5">
    <source>
        <dbReference type="ARBA" id="ARBA00022552"/>
    </source>
</evidence>
<feature type="compositionally biased region" description="Acidic residues" evidence="14">
    <location>
        <begin position="108"/>
        <end position="117"/>
    </location>
</feature>
<evidence type="ECO:0000256" key="9">
    <source>
        <dbReference type="ARBA" id="ARBA00022840"/>
    </source>
</evidence>
<evidence type="ECO:0000256" key="8">
    <source>
        <dbReference type="ARBA" id="ARBA00022806"/>
    </source>
</evidence>
<name>A0A369K943_HYPMA</name>
<comment type="function">
    <text evidence="11">ATP-dependent RNA helicase required for 60S ribosomal subunit synthesis. Involved in efficient pre-rRNA processing, predominantly at site A3, which is necessary for the normal formation of 25S and 5.8S rRNAs.</text>
</comment>
<evidence type="ECO:0000256" key="6">
    <source>
        <dbReference type="ARBA" id="ARBA00022741"/>
    </source>
</evidence>
<dbReference type="PROSITE" id="PS00039">
    <property type="entry name" value="DEAD_ATP_HELICASE"/>
    <property type="match status" value="1"/>
</dbReference>
<evidence type="ECO:0000256" key="1">
    <source>
        <dbReference type="ARBA" id="ARBA00004604"/>
    </source>
</evidence>
<dbReference type="InterPro" id="IPR001650">
    <property type="entry name" value="Helicase_C-like"/>
</dbReference>
<evidence type="ECO:0000259" key="16">
    <source>
        <dbReference type="PROSITE" id="PS51194"/>
    </source>
</evidence>
<dbReference type="AlphaFoldDB" id="A0A369K943"/>
<feature type="domain" description="DEAD-box RNA helicase Q" evidence="17">
    <location>
        <begin position="228"/>
        <end position="254"/>
    </location>
</feature>
<organism evidence="18 19">
    <name type="scientific">Hypsizygus marmoreus</name>
    <name type="common">White beech mushroom</name>
    <name type="synonym">Agaricus marmoreus</name>
    <dbReference type="NCBI Taxonomy" id="39966"/>
    <lineage>
        <taxon>Eukaryota</taxon>
        <taxon>Fungi</taxon>
        <taxon>Dikarya</taxon>
        <taxon>Basidiomycota</taxon>
        <taxon>Agaricomycotina</taxon>
        <taxon>Agaricomycetes</taxon>
        <taxon>Agaricomycetidae</taxon>
        <taxon>Agaricales</taxon>
        <taxon>Tricholomatineae</taxon>
        <taxon>Lyophyllaceae</taxon>
        <taxon>Hypsizygus</taxon>
    </lineage>
</organism>
<dbReference type="InterPro" id="IPR027417">
    <property type="entry name" value="P-loop_NTPase"/>
</dbReference>
<dbReference type="CDD" id="cd00268">
    <property type="entry name" value="DEADc"/>
    <property type="match status" value="1"/>
</dbReference>
<keyword evidence="7 13" id="KW-0378">Hydrolase</keyword>
<dbReference type="Proteomes" id="UP000076154">
    <property type="component" value="Unassembled WGS sequence"/>
</dbReference>
<dbReference type="InterPro" id="IPR000629">
    <property type="entry name" value="RNA-helicase_DEAD-box_CS"/>
</dbReference>
<comment type="subcellular location">
    <subcellularLocation>
        <location evidence="1">Nucleus</location>
        <location evidence="1">Nucleolus</location>
    </subcellularLocation>
</comment>
<keyword evidence="19" id="KW-1185">Reference proteome</keyword>
<dbReference type="PROSITE" id="PS51195">
    <property type="entry name" value="Q_MOTIF"/>
    <property type="match status" value="1"/>
</dbReference>
<dbReference type="SUPFAM" id="SSF52540">
    <property type="entry name" value="P-loop containing nucleoside triphosphate hydrolases"/>
    <property type="match status" value="1"/>
</dbReference>
<dbReference type="CDD" id="cd18787">
    <property type="entry name" value="SF2_C_DEAD"/>
    <property type="match status" value="1"/>
</dbReference>
<dbReference type="Gene3D" id="3.40.50.300">
    <property type="entry name" value="P-loop containing nucleotide triphosphate hydrolases"/>
    <property type="match status" value="2"/>
</dbReference>
<dbReference type="GO" id="GO:0005524">
    <property type="term" value="F:ATP binding"/>
    <property type="evidence" value="ECO:0007669"/>
    <property type="project" value="UniProtKB-KW"/>
</dbReference>
<protein>
    <recommendedName>
        <fullName evidence="3">RNA helicase</fullName>
        <ecNumber evidence="3">3.6.4.13</ecNumber>
    </recommendedName>
</protein>
<evidence type="ECO:0000256" key="14">
    <source>
        <dbReference type="SAM" id="MobiDB-lite"/>
    </source>
</evidence>
<dbReference type="FunCoup" id="A0A369K943">
    <property type="interactions" value="195"/>
</dbReference>
<accession>A0A369K943</accession>
<dbReference type="SMART" id="SM00490">
    <property type="entry name" value="HELICc"/>
    <property type="match status" value="1"/>
</dbReference>
<dbReference type="OrthoDB" id="196131at2759"/>
<dbReference type="GO" id="GO:0003724">
    <property type="term" value="F:RNA helicase activity"/>
    <property type="evidence" value="ECO:0007669"/>
    <property type="project" value="UniProtKB-EC"/>
</dbReference>
<evidence type="ECO:0000256" key="7">
    <source>
        <dbReference type="ARBA" id="ARBA00022801"/>
    </source>
</evidence>
<evidence type="ECO:0000256" key="2">
    <source>
        <dbReference type="ARBA" id="ARBA00009334"/>
    </source>
</evidence>
<dbReference type="InterPro" id="IPR014014">
    <property type="entry name" value="RNA_helicase_DEAD_Q_motif"/>
</dbReference>
<dbReference type="PROSITE" id="PS51194">
    <property type="entry name" value="HELICASE_CTER"/>
    <property type="match status" value="1"/>
</dbReference>
<evidence type="ECO:0000256" key="11">
    <source>
        <dbReference type="ARBA" id="ARBA00037449"/>
    </source>
</evidence>
<dbReference type="InParanoid" id="A0A369K943"/>
<dbReference type="PROSITE" id="PS51192">
    <property type="entry name" value="HELICASE_ATP_BIND_1"/>
    <property type="match status" value="1"/>
</dbReference>
<evidence type="ECO:0000259" key="15">
    <source>
        <dbReference type="PROSITE" id="PS51192"/>
    </source>
</evidence>
<dbReference type="SMART" id="SM00487">
    <property type="entry name" value="DEXDc"/>
    <property type="match status" value="1"/>
</dbReference>
<evidence type="ECO:0000256" key="13">
    <source>
        <dbReference type="RuleBase" id="RU000492"/>
    </source>
</evidence>
<dbReference type="Pfam" id="PF00271">
    <property type="entry name" value="Helicase_C"/>
    <property type="match status" value="1"/>
</dbReference>
<keyword evidence="5" id="KW-0698">rRNA processing</keyword>
<dbReference type="GO" id="GO:0016787">
    <property type="term" value="F:hydrolase activity"/>
    <property type="evidence" value="ECO:0007669"/>
    <property type="project" value="UniProtKB-KW"/>
</dbReference>
<dbReference type="GO" id="GO:0003676">
    <property type="term" value="F:nucleic acid binding"/>
    <property type="evidence" value="ECO:0007669"/>
    <property type="project" value="InterPro"/>
</dbReference>
<evidence type="ECO:0000313" key="19">
    <source>
        <dbReference type="Proteomes" id="UP000076154"/>
    </source>
</evidence>
<dbReference type="InterPro" id="IPR011545">
    <property type="entry name" value="DEAD/DEAH_box_helicase_dom"/>
</dbReference>
<keyword evidence="9 13" id="KW-0067">ATP-binding</keyword>
<keyword evidence="6 13" id="KW-0547">Nucleotide-binding</keyword>
<keyword evidence="4" id="KW-0690">Ribosome biogenesis</keyword>
<feature type="region of interest" description="Disordered" evidence="14">
    <location>
        <begin position="1"/>
        <end position="200"/>
    </location>
</feature>
<evidence type="ECO:0000256" key="4">
    <source>
        <dbReference type="ARBA" id="ARBA00022517"/>
    </source>
</evidence>
<feature type="compositionally biased region" description="Basic and acidic residues" evidence="14">
    <location>
        <begin position="39"/>
        <end position="53"/>
    </location>
</feature>
<dbReference type="EMBL" id="LUEZ02000010">
    <property type="protein sequence ID" value="RDB29185.1"/>
    <property type="molecule type" value="Genomic_DNA"/>
</dbReference>
<feature type="short sequence motif" description="Q motif" evidence="12">
    <location>
        <begin position="228"/>
        <end position="254"/>
    </location>
</feature>
<comment type="caution">
    <text evidence="18">The sequence shown here is derived from an EMBL/GenBank/DDBJ whole genome shotgun (WGS) entry which is preliminary data.</text>
</comment>
<evidence type="ECO:0000256" key="12">
    <source>
        <dbReference type="PROSITE-ProRule" id="PRU00552"/>
    </source>
</evidence>
<reference evidence="18" key="1">
    <citation type="submission" date="2018-04" db="EMBL/GenBank/DDBJ databases">
        <title>Whole genome sequencing of Hypsizygus marmoreus.</title>
        <authorList>
            <person name="Choi I.-G."/>
            <person name="Min B."/>
            <person name="Kim J.-G."/>
            <person name="Kim S."/>
            <person name="Oh Y.-L."/>
            <person name="Kong W.-S."/>
            <person name="Park H."/>
            <person name="Jeong J."/>
            <person name="Song E.-S."/>
        </authorList>
    </citation>
    <scope>NUCLEOTIDE SEQUENCE [LARGE SCALE GENOMIC DNA]</scope>
    <source>
        <strain evidence="18">51987-8</strain>
    </source>
</reference>
<dbReference type="STRING" id="39966.A0A369K943"/>
<comment type="similarity">
    <text evidence="2">Belongs to the DEAD box helicase family. DDX5/DBP2 subfamily.</text>
</comment>
<dbReference type="InterPro" id="IPR014001">
    <property type="entry name" value="Helicase_ATP-bd"/>
</dbReference>
<evidence type="ECO:0000313" key="18">
    <source>
        <dbReference type="EMBL" id="RDB29185.1"/>
    </source>
</evidence>
<feature type="compositionally biased region" description="Low complexity" evidence="14">
    <location>
        <begin position="165"/>
        <end position="200"/>
    </location>
</feature>
<sequence>MMSKDTIPIQPEGKKSKKSKKDKKPAEVEAVMEENAGADVEKDEDKRKDEERKEKKRRRKEKKLLDAEGTGMAVDQDAEAAGDEQTEKKKRKKEKKEKKEKKSKDLEAELVIEDDAMVVDGEPTTNEKKQKKRKRDAEENKAAEPAAVAASESKKEKKKRRKDASAIATPSTSTPITSEATPSTSKGTSPTPATAATAATPTQVKEFLEKHSITINTPAGTPETVPVLSFAQLDIPEELGASFKGFKEPTPIQACTWPPALKGLDVVGIAETGSGKTLAFGIPALSRLIALSNASSKKSSTASTVSVLVVAPTRELAIQTHETLSALGKPFGIASVAVFGGVPKEGQVRMLRNANKGKDGLTTRIVVGTPGRILDLVQEGACDLSGVDYLVLDEADRMLDKGFENDIRNIISNTKPAAERQTMMFSATWPEAVRRLASTFQKDPVRVTVGSDDLTANSHVAQTVEVFDDSRSKDSRLLALLRSLSHKKTTTTGASDSRILVFALYKKEASRVEDMLRRQGYAVGALHGDMSQNARMEALEKFKNGTTGLMVATDVAARGLDIPNVGAVINYTFPLTIEDYIHRIGRTGRGGRSGKSITFFTGDSHERSLAGELARVLREGGFDYEALKKFPMTIKKKEHSAYGAFFRDDIPVPKGPTKIVF</sequence>
<keyword evidence="10" id="KW-0539">Nucleus</keyword>
<dbReference type="InterPro" id="IPR044742">
    <property type="entry name" value="DEAD/DEAH_RhlB"/>
</dbReference>
<gene>
    <name evidence="18" type="primary">DBP3</name>
    <name evidence="18" type="ORF">Hypma_015015</name>
</gene>
<dbReference type="PANTHER" id="PTHR47958">
    <property type="entry name" value="ATP-DEPENDENT RNA HELICASE DBP3"/>
    <property type="match status" value="1"/>
</dbReference>
<feature type="domain" description="Helicase C-terminal" evidence="16">
    <location>
        <begin position="476"/>
        <end position="638"/>
    </location>
</feature>
<dbReference type="EC" id="3.6.4.13" evidence="3"/>
<dbReference type="Pfam" id="PF00270">
    <property type="entry name" value="DEAD"/>
    <property type="match status" value="1"/>
</dbReference>
<evidence type="ECO:0000259" key="17">
    <source>
        <dbReference type="PROSITE" id="PS51195"/>
    </source>
</evidence>
<feature type="compositionally biased region" description="Basic residues" evidence="14">
    <location>
        <begin position="88"/>
        <end position="99"/>
    </location>
</feature>